<feature type="compositionally biased region" description="Basic and acidic residues" evidence="1">
    <location>
        <begin position="247"/>
        <end position="258"/>
    </location>
</feature>
<dbReference type="EMBL" id="CAJFCW020000002">
    <property type="protein sequence ID" value="CAG9093308.1"/>
    <property type="molecule type" value="Genomic_DNA"/>
</dbReference>
<feature type="region of interest" description="Disordered" evidence="1">
    <location>
        <begin position="186"/>
        <end position="218"/>
    </location>
</feature>
<dbReference type="AlphaFoldDB" id="A0A811K8M8"/>
<accession>A0A811K8M8</accession>
<feature type="compositionally biased region" description="Basic and acidic residues" evidence="1">
    <location>
        <begin position="114"/>
        <end position="128"/>
    </location>
</feature>
<organism evidence="2 3">
    <name type="scientific">Bursaphelenchus okinawaensis</name>
    <dbReference type="NCBI Taxonomy" id="465554"/>
    <lineage>
        <taxon>Eukaryota</taxon>
        <taxon>Metazoa</taxon>
        <taxon>Ecdysozoa</taxon>
        <taxon>Nematoda</taxon>
        <taxon>Chromadorea</taxon>
        <taxon>Rhabditida</taxon>
        <taxon>Tylenchina</taxon>
        <taxon>Tylenchomorpha</taxon>
        <taxon>Aphelenchoidea</taxon>
        <taxon>Aphelenchoididae</taxon>
        <taxon>Bursaphelenchus</taxon>
    </lineage>
</organism>
<gene>
    <name evidence="2" type="ORF">BOKJ2_LOCUS3660</name>
</gene>
<reference evidence="2" key="1">
    <citation type="submission" date="2020-09" db="EMBL/GenBank/DDBJ databases">
        <authorList>
            <person name="Kikuchi T."/>
        </authorList>
    </citation>
    <scope>NUCLEOTIDE SEQUENCE</scope>
    <source>
        <strain evidence="2">SH1</strain>
    </source>
</reference>
<dbReference type="Proteomes" id="UP000783686">
    <property type="component" value="Unassembled WGS sequence"/>
</dbReference>
<dbReference type="Proteomes" id="UP000614601">
    <property type="component" value="Unassembled WGS sequence"/>
</dbReference>
<feature type="region of interest" description="Disordered" evidence="1">
    <location>
        <begin position="242"/>
        <end position="276"/>
    </location>
</feature>
<sequence length="595" mass="70306">MDVKRTPCELFTKIEEILTTTIGVSELVLKHSEPNNRTLKDLLTCINRSIEEARTEVGHLKALTLPLIDNQQITFDEYEASNHINRELKEITRPTMIQGRKTQLEEEETQKVLQNEERQKALQEEERQKMLQAEEEQKRLVKEEEESRRKILQEEQERQKKQLQEEEERQKKLLQEEEERKKKLLQEEQERQKKQLQEEEERQNRQRKGEEEKQKNLLKEEEERKARWLLEQEEEETQKKFVQQQERQLREEEEREEHLEQEEVQNTHLQNEGKTKEILEDAEKQKMLLQEEDERLASERVKSYTQELLLQHERQEEEMARMAESLVLCPAEQVAETPEIEDCAGIMAIDSDAQVSFDSVINTTPVKNENSANCKGVVFYETPFKSISATIKLLKGGDMARKMFGNGMVKLRNVDGVVNIEVWDTERMLFGAELNKCFSWNHDTLEGPSWHIHKSDTEPDFDFVADFQFKERTNMFKNMVKAIMDSPHSSSLYIKSLCHFKSRILNEEFEVLNVQFLLFDGNSCAPPTVVIVNHEKEYFRTNLDQPVTPCQKSQTIMFSIQKPDGIRMMVACRFKERTHADFAYKLLCINEESFT</sequence>
<name>A0A811K8M8_9BILA</name>
<evidence type="ECO:0000256" key="1">
    <source>
        <dbReference type="SAM" id="MobiDB-lite"/>
    </source>
</evidence>
<protein>
    <submittedName>
        <fullName evidence="2">Uncharacterized protein</fullName>
    </submittedName>
</protein>
<dbReference type="EMBL" id="CAJFDH010000002">
    <property type="protein sequence ID" value="CAD5211370.1"/>
    <property type="molecule type" value="Genomic_DNA"/>
</dbReference>
<keyword evidence="3" id="KW-1185">Reference proteome</keyword>
<proteinExistence type="predicted"/>
<evidence type="ECO:0000313" key="2">
    <source>
        <dbReference type="EMBL" id="CAD5211370.1"/>
    </source>
</evidence>
<evidence type="ECO:0000313" key="3">
    <source>
        <dbReference type="Proteomes" id="UP000614601"/>
    </source>
</evidence>
<comment type="caution">
    <text evidence="2">The sequence shown here is derived from an EMBL/GenBank/DDBJ whole genome shotgun (WGS) entry which is preliminary data.</text>
</comment>
<feature type="region of interest" description="Disordered" evidence="1">
    <location>
        <begin position="101"/>
        <end position="128"/>
    </location>
</feature>